<dbReference type="PANTHER" id="PTHR27006">
    <property type="entry name" value="PROMASTIGOTE SURFACE ANTIGEN PROTEIN PSA"/>
    <property type="match status" value="1"/>
</dbReference>
<dbReference type="PANTHER" id="PTHR27006:SF604">
    <property type="entry name" value="PROTEIN KINASE DOMAIN-CONTAINING PROTEIN"/>
    <property type="match status" value="1"/>
</dbReference>
<reference evidence="3 4" key="1">
    <citation type="journal article" date="2023" name="Plants (Basel)">
        <title>Bridging the Gap: Combining Genomics and Transcriptomics Approaches to Understand Stylosanthes scabra, an Orphan Legume from the Brazilian Caatinga.</title>
        <authorList>
            <person name="Ferreira-Neto J.R.C."/>
            <person name="da Silva M.D."/>
            <person name="Binneck E."/>
            <person name="de Melo N.F."/>
            <person name="da Silva R.H."/>
            <person name="de Melo A.L.T.M."/>
            <person name="Pandolfi V."/>
            <person name="Bustamante F.O."/>
            <person name="Brasileiro-Vidal A.C."/>
            <person name="Benko-Iseppon A.M."/>
        </authorList>
    </citation>
    <scope>NUCLEOTIDE SEQUENCE [LARGE SCALE GENOMIC DNA]</scope>
    <source>
        <tissue evidence="3">Leaves</tissue>
    </source>
</reference>
<evidence type="ECO:0000313" key="4">
    <source>
        <dbReference type="Proteomes" id="UP001341840"/>
    </source>
</evidence>
<name>A0ABU6SFR2_9FABA</name>
<dbReference type="InterPro" id="IPR017441">
    <property type="entry name" value="Protein_kinase_ATP_BS"/>
</dbReference>
<dbReference type="EMBL" id="JASCZI010060667">
    <property type="protein sequence ID" value="MED6135132.1"/>
    <property type="molecule type" value="Genomic_DNA"/>
</dbReference>
<evidence type="ECO:0000313" key="3">
    <source>
        <dbReference type="EMBL" id="MED6135132.1"/>
    </source>
</evidence>
<proteinExistence type="predicted"/>
<keyword evidence="1" id="KW-0067">ATP-binding</keyword>
<keyword evidence="1" id="KW-0547">Nucleotide-binding</keyword>
<accession>A0ABU6SFR2</accession>
<dbReference type="InterPro" id="IPR000719">
    <property type="entry name" value="Prot_kinase_dom"/>
</dbReference>
<dbReference type="PROSITE" id="PS00107">
    <property type="entry name" value="PROTEIN_KINASE_ATP"/>
    <property type="match status" value="1"/>
</dbReference>
<feature type="binding site" evidence="1">
    <location>
        <position position="35"/>
    </location>
    <ligand>
        <name>ATP</name>
        <dbReference type="ChEBI" id="CHEBI:30616"/>
    </ligand>
</feature>
<organism evidence="3 4">
    <name type="scientific">Stylosanthes scabra</name>
    <dbReference type="NCBI Taxonomy" id="79078"/>
    <lineage>
        <taxon>Eukaryota</taxon>
        <taxon>Viridiplantae</taxon>
        <taxon>Streptophyta</taxon>
        <taxon>Embryophyta</taxon>
        <taxon>Tracheophyta</taxon>
        <taxon>Spermatophyta</taxon>
        <taxon>Magnoliopsida</taxon>
        <taxon>eudicotyledons</taxon>
        <taxon>Gunneridae</taxon>
        <taxon>Pentapetalae</taxon>
        <taxon>rosids</taxon>
        <taxon>fabids</taxon>
        <taxon>Fabales</taxon>
        <taxon>Fabaceae</taxon>
        <taxon>Papilionoideae</taxon>
        <taxon>50 kb inversion clade</taxon>
        <taxon>dalbergioids sensu lato</taxon>
        <taxon>Dalbergieae</taxon>
        <taxon>Pterocarpus clade</taxon>
        <taxon>Stylosanthes</taxon>
    </lineage>
</organism>
<evidence type="ECO:0000256" key="1">
    <source>
        <dbReference type="PROSITE-ProRule" id="PRU10141"/>
    </source>
</evidence>
<protein>
    <recommendedName>
        <fullName evidence="2">Protein kinase domain-containing protein</fullName>
    </recommendedName>
</protein>
<feature type="domain" description="Protein kinase" evidence="2">
    <location>
        <begin position="6"/>
        <end position="136"/>
    </location>
</feature>
<dbReference type="Proteomes" id="UP001341840">
    <property type="component" value="Unassembled WGS sequence"/>
</dbReference>
<gene>
    <name evidence="3" type="ORF">PIB30_043320</name>
</gene>
<dbReference type="InterPro" id="IPR011009">
    <property type="entry name" value="Kinase-like_dom_sf"/>
</dbReference>
<keyword evidence="4" id="KW-1185">Reference proteome</keyword>
<dbReference type="Pfam" id="PF00069">
    <property type="entry name" value="Pkinase"/>
    <property type="match status" value="1"/>
</dbReference>
<dbReference type="PROSITE" id="PS50011">
    <property type="entry name" value="PROTEIN_KINASE_DOM"/>
    <property type="match status" value="1"/>
</dbReference>
<comment type="caution">
    <text evidence="3">The sequence shown here is derived from an EMBL/GenBank/DDBJ whole genome shotgun (WGS) entry which is preliminary data.</text>
</comment>
<dbReference type="Gene3D" id="3.30.200.20">
    <property type="entry name" value="Phosphorylase Kinase, domain 1"/>
    <property type="match status" value="1"/>
</dbReference>
<sequence length="136" mass="15358">MAIGNFKEDRAIGKGGFGTVYKGVFPDGKVVAVKKLQMEGTEGEKEFRAKVKILSGHGFGWPHPNLVTLYSRCLYGSLKILVYEYIGGGSLENLVTDKVRLILFVYEYMKEVLVETHVTATFFSPFCDWGMFMYSY</sequence>
<evidence type="ECO:0000259" key="2">
    <source>
        <dbReference type="PROSITE" id="PS50011"/>
    </source>
</evidence>
<dbReference type="SUPFAM" id="SSF56112">
    <property type="entry name" value="Protein kinase-like (PK-like)"/>
    <property type="match status" value="1"/>
</dbReference>